<evidence type="ECO:0000313" key="3">
    <source>
        <dbReference type="Proteomes" id="UP000266634"/>
    </source>
</evidence>
<sequence length="146" mass="15720">MLACGGGGSARGGEPQYGSPKIRLKDVTYLVRDHDEALAFFVDALGFVVRQDETSATGWRRVVVGPEGAGAGFVLALSDDADRVGRQAGDDVAFFLETDDFAAQHARMLAHGVVFREEPRHEPYGTVAIFEDPYGAPWDLIQPPVG</sequence>
<dbReference type="Proteomes" id="UP000266634">
    <property type="component" value="Unassembled WGS sequence"/>
</dbReference>
<evidence type="ECO:0000313" key="2">
    <source>
        <dbReference type="EMBL" id="RIJ43484.1"/>
    </source>
</evidence>
<name>A0A399SKD8_9MICO</name>
<evidence type="ECO:0000259" key="1">
    <source>
        <dbReference type="PROSITE" id="PS51819"/>
    </source>
</evidence>
<dbReference type="RefSeq" id="WP_080939272.1">
    <property type="nucleotide sequence ID" value="NZ_CP011043.1"/>
</dbReference>
<dbReference type="AlphaFoldDB" id="A0A399SKD8"/>
<dbReference type="InterPro" id="IPR004360">
    <property type="entry name" value="Glyas_Fos-R_dOase_dom"/>
</dbReference>
<dbReference type="PROSITE" id="PS51819">
    <property type="entry name" value="VOC"/>
    <property type="match status" value="1"/>
</dbReference>
<dbReference type="EMBL" id="QWEA01000181">
    <property type="protein sequence ID" value="RIJ43484.1"/>
    <property type="molecule type" value="Genomic_DNA"/>
</dbReference>
<organism evidence="2 3">
    <name type="scientific">Clavibacter michiganensis subsp. insidiosus</name>
    <dbReference type="NCBI Taxonomy" id="33014"/>
    <lineage>
        <taxon>Bacteria</taxon>
        <taxon>Bacillati</taxon>
        <taxon>Actinomycetota</taxon>
        <taxon>Actinomycetes</taxon>
        <taxon>Micrococcales</taxon>
        <taxon>Microbacteriaceae</taxon>
        <taxon>Clavibacter</taxon>
    </lineage>
</organism>
<feature type="domain" description="VOC" evidence="1">
    <location>
        <begin position="23"/>
        <end position="143"/>
    </location>
</feature>
<dbReference type="InterPro" id="IPR029068">
    <property type="entry name" value="Glyas_Bleomycin-R_OHBP_Dase"/>
</dbReference>
<dbReference type="PANTHER" id="PTHR36437:SF2">
    <property type="entry name" value="GLYOXALASE_BLEOMYCIN RESISTANCE PROTEIN_DIOXYGENASE"/>
    <property type="match status" value="1"/>
</dbReference>
<proteinExistence type="predicted"/>
<dbReference type="PANTHER" id="PTHR36437">
    <property type="entry name" value="GLYOXALASE/BLEOMYCIN RESISTANCE PROTEIN/DIOXYGENASE"/>
    <property type="match status" value="1"/>
</dbReference>
<gene>
    <name evidence="2" type="ORF">DZF93_06360</name>
</gene>
<dbReference type="OrthoDB" id="197463at2"/>
<dbReference type="SUPFAM" id="SSF54593">
    <property type="entry name" value="Glyoxalase/Bleomycin resistance protein/Dihydroxybiphenyl dioxygenase"/>
    <property type="match status" value="1"/>
</dbReference>
<dbReference type="InterPro" id="IPR037523">
    <property type="entry name" value="VOC_core"/>
</dbReference>
<dbReference type="Pfam" id="PF00903">
    <property type="entry name" value="Glyoxalase"/>
    <property type="match status" value="1"/>
</dbReference>
<protein>
    <submittedName>
        <fullName evidence="2">VOC family protein</fullName>
    </submittedName>
</protein>
<dbReference type="Gene3D" id="3.10.180.10">
    <property type="entry name" value="2,3-Dihydroxybiphenyl 1,2-Dioxygenase, domain 1"/>
    <property type="match status" value="1"/>
</dbReference>
<comment type="caution">
    <text evidence="2">The sequence shown here is derived from an EMBL/GenBank/DDBJ whole genome shotgun (WGS) entry which is preliminary data.</text>
</comment>
<accession>A0A399SKD8</accession>
<reference evidence="2 3" key="1">
    <citation type="submission" date="2018-08" db="EMBL/GenBank/DDBJ databases">
        <title>Genome Sequence of Clavibacter michiganensis Subspecies type strains, and the Atypical Peach-Colored Strains Isolated from Tomato.</title>
        <authorList>
            <person name="Osdaghi E."/>
            <person name="Portier P."/>
            <person name="Briand M."/>
            <person name="Jacques M.-A."/>
        </authorList>
    </citation>
    <scope>NUCLEOTIDE SEQUENCE [LARGE SCALE GENOMIC DNA]</scope>
    <source>
        <strain evidence="2 3">CFBP 6488</strain>
    </source>
</reference>